<dbReference type="InterPro" id="IPR051785">
    <property type="entry name" value="MMCE/EMCE_epimerase"/>
</dbReference>
<dbReference type="Pfam" id="PF00903">
    <property type="entry name" value="Glyoxalase"/>
    <property type="match status" value="1"/>
</dbReference>
<proteinExistence type="predicted"/>
<dbReference type="InterPro" id="IPR037523">
    <property type="entry name" value="VOC_core"/>
</dbReference>
<evidence type="ECO:0000256" key="1">
    <source>
        <dbReference type="ARBA" id="ARBA00022723"/>
    </source>
</evidence>
<reference evidence="4" key="1">
    <citation type="submission" date="2016-11" db="EMBL/GenBank/DDBJ databases">
        <authorList>
            <person name="Varghese N."/>
            <person name="Submissions S."/>
        </authorList>
    </citation>
    <scope>NUCLEOTIDE SEQUENCE [LARGE SCALE GENOMIC DNA]</scope>
    <source>
        <strain evidence="4">GAS401</strain>
    </source>
</reference>
<dbReference type="EMBL" id="LT670849">
    <property type="protein sequence ID" value="SHN78168.1"/>
    <property type="molecule type" value="Genomic_DNA"/>
</dbReference>
<dbReference type="InterPro" id="IPR029068">
    <property type="entry name" value="Glyas_Bleomycin-R_OHBP_Dase"/>
</dbReference>
<protein>
    <submittedName>
        <fullName evidence="3">Catechol 2,3-dioxygenase</fullName>
    </submittedName>
</protein>
<dbReference type="AlphaFoldDB" id="A0A1M7U5E5"/>
<dbReference type="OrthoDB" id="7182891at2"/>
<evidence type="ECO:0000313" key="3">
    <source>
        <dbReference type="EMBL" id="SHN78168.1"/>
    </source>
</evidence>
<dbReference type="GO" id="GO:0046872">
    <property type="term" value="F:metal ion binding"/>
    <property type="evidence" value="ECO:0007669"/>
    <property type="project" value="UniProtKB-KW"/>
</dbReference>
<dbReference type="Gene3D" id="3.10.180.10">
    <property type="entry name" value="2,3-Dihydroxybiphenyl 1,2-Dioxygenase, domain 1"/>
    <property type="match status" value="1"/>
</dbReference>
<dbReference type="PANTHER" id="PTHR43048:SF3">
    <property type="entry name" value="METHYLMALONYL-COA EPIMERASE, MITOCHONDRIAL"/>
    <property type="match status" value="1"/>
</dbReference>
<keyword evidence="1" id="KW-0479">Metal-binding</keyword>
<dbReference type="GO" id="GO:0051213">
    <property type="term" value="F:dioxygenase activity"/>
    <property type="evidence" value="ECO:0007669"/>
    <property type="project" value="UniProtKB-KW"/>
</dbReference>
<dbReference type="SUPFAM" id="SSF54593">
    <property type="entry name" value="Glyoxalase/Bleomycin resistance protein/Dihydroxybiphenyl dioxygenase"/>
    <property type="match status" value="1"/>
</dbReference>
<dbReference type="RefSeq" id="WP_072819620.1">
    <property type="nucleotide sequence ID" value="NZ_LT670849.1"/>
</dbReference>
<name>A0A1M7U5E5_9BRAD</name>
<keyword evidence="3" id="KW-0560">Oxidoreductase</keyword>
<dbReference type="PANTHER" id="PTHR43048">
    <property type="entry name" value="METHYLMALONYL-COA EPIMERASE"/>
    <property type="match status" value="1"/>
</dbReference>
<organism evidence="3 4">
    <name type="scientific">Bradyrhizobium erythrophlei</name>
    <dbReference type="NCBI Taxonomy" id="1437360"/>
    <lineage>
        <taxon>Bacteria</taxon>
        <taxon>Pseudomonadati</taxon>
        <taxon>Pseudomonadota</taxon>
        <taxon>Alphaproteobacteria</taxon>
        <taxon>Hyphomicrobiales</taxon>
        <taxon>Nitrobacteraceae</taxon>
        <taxon>Bradyrhizobium</taxon>
    </lineage>
</organism>
<evidence type="ECO:0000259" key="2">
    <source>
        <dbReference type="PROSITE" id="PS51819"/>
    </source>
</evidence>
<dbReference type="GO" id="GO:0004493">
    <property type="term" value="F:methylmalonyl-CoA epimerase activity"/>
    <property type="evidence" value="ECO:0007669"/>
    <property type="project" value="TreeGrafter"/>
</dbReference>
<keyword evidence="4" id="KW-1185">Reference proteome</keyword>
<dbReference type="InterPro" id="IPR004360">
    <property type="entry name" value="Glyas_Fos-R_dOase_dom"/>
</dbReference>
<dbReference type="PROSITE" id="PS51819">
    <property type="entry name" value="VOC"/>
    <property type="match status" value="1"/>
</dbReference>
<accession>A0A1M7U5E5</accession>
<evidence type="ECO:0000313" key="4">
    <source>
        <dbReference type="Proteomes" id="UP000184096"/>
    </source>
</evidence>
<keyword evidence="3" id="KW-0223">Dioxygenase</keyword>
<gene>
    <name evidence="3" type="ORF">SAMN05444170_3597</name>
</gene>
<sequence length="142" mass="16092">MRLAGIQHVSMRVADFDRAQRFYVGVLGLVPHPQKSNWLGHDQGCLIHLMQRTRAGDDTDDPARHVALRVDRLENVVARLLEHGYIPFQSDVRQSEHRPISSTDQPLDFGIGTIFVRDPDGNLIEFVEKARGIFGEHDPSPF</sequence>
<dbReference type="Proteomes" id="UP000184096">
    <property type="component" value="Chromosome I"/>
</dbReference>
<feature type="domain" description="VOC" evidence="2">
    <location>
        <begin position="5"/>
        <end position="129"/>
    </location>
</feature>
<dbReference type="GO" id="GO:0046491">
    <property type="term" value="P:L-methylmalonyl-CoA metabolic process"/>
    <property type="evidence" value="ECO:0007669"/>
    <property type="project" value="TreeGrafter"/>
</dbReference>